<organism evidence="2 3">
    <name type="scientific">Zhongshania guokunii</name>
    <dbReference type="NCBI Taxonomy" id="641783"/>
    <lineage>
        <taxon>Bacteria</taxon>
        <taxon>Pseudomonadati</taxon>
        <taxon>Pseudomonadota</taxon>
        <taxon>Gammaproteobacteria</taxon>
        <taxon>Cellvibrionales</taxon>
        <taxon>Spongiibacteraceae</taxon>
        <taxon>Zhongshania</taxon>
    </lineage>
</organism>
<keyword evidence="1" id="KW-0732">Signal</keyword>
<evidence type="ECO:0000256" key="1">
    <source>
        <dbReference type="SAM" id="SignalP"/>
    </source>
</evidence>
<reference evidence="2 3" key="1">
    <citation type="journal article" date="2011" name="Int. J. Syst. Evol. Microbiol.">
        <title>Zhongshania antarctica gen. nov., sp. nov. and Zhongshania guokunii sp. nov., gammaproteobacteria respectively isolated from coastal attached (fast) ice and surface seawater of the Antarctic.</title>
        <authorList>
            <person name="Li H.J."/>
            <person name="Zhang X.Y."/>
            <person name="Chen C.X."/>
            <person name="Zhang Y.J."/>
            <person name="Gao Z.M."/>
            <person name="Yu Y."/>
            <person name="Chen X.L."/>
            <person name="Chen B."/>
            <person name="Zhang Y.Z."/>
        </authorList>
    </citation>
    <scope>NUCLEOTIDE SEQUENCE [LARGE SCALE GENOMIC DNA]</scope>
    <source>
        <strain evidence="2 3">ZS6-22T</strain>
    </source>
</reference>
<name>A0ABV3U775_9GAMM</name>
<dbReference type="EMBL" id="JBFRYA010000005">
    <property type="protein sequence ID" value="MEX1668844.1"/>
    <property type="molecule type" value="Genomic_DNA"/>
</dbReference>
<accession>A0ABV3U775</accession>
<feature type="signal peptide" evidence="1">
    <location>
        <begin position="1"/>
        <end position="22"/>
    </location>
</feature>
<proteinExistence type="predicted"/>
<dbReference type="RefSeq" id="WP_301028335.1">
    <property type="nucleotide sequence ID" value="NZ_JBFRYA010000005.1"/>
</dbReference>
<keyword evidence="3" id="KW-1185">Reference proteome</keyword>
<comment type="caution">
    <text evidence="2">The sequence shown here is derived from an EMBL/GenBank/DDBJ whole genome shotgun (WGS) entry which is preliminary data.</text>
</comment>
<gene>
    <name evidence="2" type="ORF">AB4876_07965</name>
</gene>
<dbReference type="Proteomes" id="UP001557485">
    <property type="component" value="Unassembled WGS sequence"/>
</dbReference>
<feature type="chain" id="PRO_5045178854" evidence="1">
    <location>
        <begin position="23"/>
        <end position="182"/>
    </location>
</feature>
<sequence>MKHYFRILILLLIASLSGLIQAHDQHLATVHIRRSDAGRWLFELMTPLPALDQAMRASLPEAQRNMLAGSTAYKEAVVAYVKKGFAVSVSGRSKADQVVNALPLSLGQGRLRLDEHVSTLQFEIKGMPAAVEQLEFSLAYMADNPRQNNFVRLIDGDRSKRYILNVQNNFSGKDSEFFAAKK</sequence>
<evidence type="ECO:0000313" key="3">
    <source>
        <dbReference type="Proteomes" id="UP001557485"/>
    </source>
</evidence>
<evidence type="ECO:0000313" key="2">
    <source>
        <dbReference type="EMBL" id="MEX1668844.1"/>
    </source>
</evidence>
<protein>
    <submittedName>
        <fullName evidence="2">Uncharacterized protein</fullName>
    </submittedName>
</protein>